<accession>A0A8X6P9S3</accession>
<protein>
    <submittedName>
        <fullName evidence="1">Uncharacterized protein</fullName>
    </submittedName>
</protein>
<evidence type="ECO:0000313" key="2">
    <source>
        <dbReference type="Proteomes" id="UP000887013"/>
    </source>
</evidence>
<dbReference type="EMBL" id="BMAW01066861">
    <property type="protein sequence ID" value="GFT56695.1"/>
    <property type="molecule type" value="Genomic_DNA"/>
</dbReference>
<proteinExistence type="predicted"/>
<name>A0A8X6P9S3_NEPPI</name>
<keyword evidence="2" id="KW-1185">Reference proteome</keyword>
<evidence type="ECO:0000313" key="1">
    <source>
        <dbReference type="EMBL" id="GFT56695.1"/>
    </source>
</evidence>
<organism evidence="1 2">
    <name type="scientific">Nephila pilipes</name>
    <name type="common">Giant wood spider</name>
    <name type="synonym">Nephila maculata</name>
    <dbReference type="NCBI Taxonomy" id="299642"/>
    <lineage>
        <taxon>Eukaryota</taxon>
        <taxon>Metazoa</taxon>
        <taxon>Ecdysozoa</taxon>
        <taxon>Arthropoda</taxon>
        <taxon>Chelicerata</taxon>
        <taxon>Arachnida</taxon>
        <taxon>Araneae</taxon>
        <taxon>Araneomorphae</taxon>
        <taxon>Entelegynae</taxon>
        <taxon>Araneoidea</taxon>
        <taxon>Nephilidae</taxon>
        <taxon>Nephila</taxon>
    </lineage>
</organism>
<gene>
    <name evidence="1" type="ORF">NPIL_92371</name>
</gene>
<reference evidence="1" key="1">
    <citation type="submission" date="2020-08" db="EMBL/GenBank/DDBJ databases">
        <title>Multicomponent nature underlies the extraordinary mechanical properties of spider dragline silk.</title>
        <authorList>
            <person name="Kono N."/>
            <person name="Nakamura H."/>
            <person name="Mori M."/>
            <person name="Yoshida Y."/>
            <person name="Ohtoshi R."/>
            <person name="Malay A.D."/>
            <person name="Moran D.A.P."/>
            <person name="Tomita M."/>
            <person name="Numata K."/>
            <person name="Arakawa K."/>
        </authorList>
    </citation>
    <scope>NUCLEOTIDE SEQUENCE</scope>
</reference>
<sequence>MLIYLFEFIQSLKREILFGLFLHPCVPGSSDEKLSSALWSTSRSLVGISGREKLGFINVCEWNWRKIVRRHNNGGGNVTLRKSLFGLH</sequence>
<dbReference type="Proteomes" id="UP000887013">
    <property type="component" value="Unassembled WGS sequence"/>
</dbReference>
<dbReference type="AlphaFoldDB" id="A0A8X6P9S3"/>
<comment type="caution">
    <text evidence="1">The sequence shown here is derived from an EMBL/GenBank/DDBJ whole genome shotgun (WGS) entry which is preliminary data.</text>
</comment>